<gene>
    <name evidence="1" type="ORF">APHCRT_1312</name>
</gene>
<sequence length="49" mass="5363">MTSGNYWLTALTPISGAITASAAIDLEDHNLYTFRSAITRNKRSAFMLA</sequence>
<protein>
    <submittedName>
        <fullName evidence="1">Uncharacterized protein</fullName>
    </submittedName>
</protein>
<dbReference type="Proteomes" id="UP000033722">
    <property type="component" value="Unassembled WGS sequence"/>
</dbReference>
<evidence type="ECO:0000313" key="2">
    <source>
        <dbReference type="Proteomes" id="UP000033722"/>
    </source>
</evidence>
<accession>A0A0F3PX32</accession>
<reference evidence="1 2" key="1">
    <citation type="submission" date="2015-01" db="EMBL/GenBank/DDBJ databases">
        <title>Genome Sequencing of Rickettsiales.</title>
        <authorList>
            <person name="Daugherty S.C."/>
            <person name="Su Q."/>
            <person name="Abolude K."/>
            <person name="Beier-Sexton M."/>
            <person name="Carlyon J.A."/>
            <person name="Carter R."/>
            <person name="Day N.P."/>
            <person name="Dumler S.J."/>
            <person name="Dyachenko V."/>
            <person name="Godinez A."/>
            <person name="Kurtti T.J."/>
            <person name="Lichay M."/>
            <person name="Mullins K.E."/>
            <person name="Ott S."/>
            <person name="Pappas-Brown V."/>
            <person name="Paris D.H."/>
            <person name="Patel P."/>
            <person name="Richards A.L."/>
            <person name="Sadzewicz L."/>
            <person name="Sears K."/>
            <person name="Seidman D."/>
            <person name="Sengamalay N."/>
            <person name="Stenos J."/>
            <person name="Tallon L.J."/>
            <person name="Vincent G."/>
            <person name="Fraser C.M."/>
            <person name="Munderloh U."/>
            <person name="Dunning-Hotopp J.C."/>
        </authorList>
    </citation>
    <scope>NUCLEOTIDE SEQUENCE [LARGE SCALE GENOMIC DNA]</scope>
    <source>
        <strain evidence="1 2">CRT53-1</strain>
    </source>
</reference>
<organism evidence="1 2">
    <name type="scientific">Anaplasma phagocytophilum str. CRT53-1</name>
    <dbReference type="NCBI Taxonomy" id="1359157"/>
    <lineage>
        <taxon>Bacteria</taxon>
        <taxon>Pseudomonadati</taxon>
        <taxon>Pseudomonadota</taxon>
        <taxon>Alphaproteobacteria</taxon>
        <taxon>Rickettsiales</taxon>
        <taxon>Anaplasmataceae</taxon>
        <taxon>Anaplasma</taxon>
        <taxon>phagocytophilum group</taxon>
    </lineage>
</organism>
<name>A0A0F3PX32_ANAPH</name>
<proteinExistence type="predicted"/>
<dbReference type="EMBL" id="LAOD01000028">
    <property type="protein sequence ID" value="KJV83734.1"/>
    <property type="molecule type" value="Genomic_DNA"/>
</dbReference>
<evidence type="ECO:0000313" key="1">
    <source>
        <dbReference type="EMBL" id="KJV83734.1"/>
    </source>
</evidence>
<dbReference type="AlphaFoldDB" id="A0A0F3PX32"/>
<comment type="caution">
    <text evidence="1">The sequence shown here is derived from an EMBL/GenBank/DDBJ whole genome shotgun (WGS) entry which is preliminary data.</text>
</comment>
<dbReference type="PATRIC" id="fig|1359157.3.peg.1170"/>